<dbReference type="Proteomes" id="UP000319671">
    <property type="component" value="Unassembled WGS sequence"/>
</dbReference>
<organism evidence="1 2">
    <name type="scientific">Neobacillus bataviensis</name>
    <dbReference type="NCBI Taxonomy" id="220685"/>
    <lineage>
        <taxon>Bacteria</taxon>
        <taxon>Bacillati</taxon>
        <taxon>Bacillota</taxon>
        <taxon>Bacilli</taxon>
        <taxon>Bacillales</taxon>
        <taxon>Bacillaceae</taxon>
        <taxon>Neobacillus</taxon>
    </lineage>
</organism>
<accession>A0A561D610</accession>
<name>A0A561D610_9BACI</name>
<dbReference type="EMBL" id="VIVN01000009">
    <property type="protein sequence ID" value="TWD98528.1"/>
    <property type="molecule type" value="Genomic_DNA"/>
</dbReference>
<gene>
    <name evidence="1" type="ORF">FB550_10934</name>
</gene>
<proteinExistence type="predicted"/>
<reference evidence="1 2" key="1">
    <citation type="submission" date="2019-06" db="EMBL/GenBank/DDBJ databases">
        <title>Sorghum-associated microbial communities from plants grown in Nebraska, USA.</title>
        <authorList>
            <person name="Schachtman D."/>
        </authorList>
    </citation>
    <scope>NUCLEOTIDE SEQUENCE [LARGE SCALE GENOMIC DNA]</scope>
    <source>
        <strain evidence="1 2">2482</strain>
    </source>
</reference>
<sequence length="41" mass="4769">MTDLCICCGSHLAKMERNRCVCWECSDKSNESYEEAHENDK</sequence>
<dbReference type="AlphaFoldDB" id="A0A561D610"/>
<protein>
    <submittedName>
        <fullName evidence="1">Uncharacterized protein</fullName>
    </submittedName>
</protein>
<evidence type="ECO:0000313" key="2">
    <source>
        <dbReference type="Proteomes" id="UP000319671"/>
    </source>
</evidence>
<keyword evidence="2" id="KW-1185">Reference proteome</keyword>
<evidence type="ECO:0000313" key="1">
    <source>
        <dbReference type="EMBL" id="TWD98528.1"/>
    </source>
</evidence>
<comment type="caution">
    <text evidence="1">The sequence shown here is derived from an EMBL/GenBank/DDBJ whole genome shotgun (WGS) entry which is preliminary data.</text>
</comment>